<dbReference type="PANTHER" id="PTHR42748:SF31">
    <property type="entry name" value="NMRA-LIKE DOMAIN-CONTAINING PROTEIN-RELATED"/>
    <property type="match status" value="1"/>
</dbReference>
<evidence type="ECO:0000256" key="1">
    <source>
        <dbReference type="ARBA" id="ARBA00006328"/>
    </source>
</evidence>
<dbReference type="HOGENOM" id="CLU_007383_8_1_1"/>
<dbReference type="STRING" id="91928.A0A0D2BF93"/>
<organism evidence="4 5">
    <name type="scientific">Exophiala spinifera</name>
    <dbReference type="NCBI Taxonomy" id="91928"/>
    <lineage>
        <taxon>Eukaryota</taxon>
        <taxon>Fungi</taxon>
        <taxon>Dikarya</taxon>
        <taxon>Ascomycota</taxon>
        <taxon>Pezizomycotina</taxon>
        <taxon>Eurotiomycetes</taxon>
        <taxon>Chaetothyriomycetidae</taxon>
        <taxon>Chaetothyriales</taxon>
        <taxon>Herpotrichiellaceae</taxon>
        <taxon>Exophiala</taxon>
    </lineage>
</organism>
<dbReference type="InterPro" id="IPR008030">
    <property type="entry name" value="NmrA-like"/>
</dbReference>
<dbReference type="PANTHER" id="PTHR42748">
    <property type="entry name" value="NITROGEN METABOLITE REPRESSION PROTEIN NMRA FAMILY MEMBER"/>
    <property type="match status" value="1"/>
</dbReference>
<keyword evidence="5" id="KW-1185">Reference proteome</keyword>
<dbReference type="RefSeq" id="XP_016237874.1">
    <property type="nucleotide sequence ID" value="XM_016379197.1"/>
</dbReference>
<dbReference type="EMBL" id="KN847494">
    <property type="protein sequence ID" value="KIW17658.1"/>
    <property type="molecule type" value="Genomic_DNA"/>
</dbReference>
<name>A0A0D2BF93_9EURO</name>
<dbReference type="InterPro" id="IPR036291">
    <property type="entry name" value="NAD(P)-bd_dom_sf"/>
</dbReference>
<protein>
    <recommendedName>
        <fullName evidence="3">NmrA-like domain-containing protein</fullName>
    </recommendedName>
</protein>
<evidence type="ECO:0000259" key="3">
    <source>
        <dbReference type="Pfam" id="PF05368"/>
    </source>
</evidence>
<proteinExistence type="inferred from homology"/>
<sequence length="300" mass="33452">MSRNVFTIFGVTGQQGGALIRYLLDHPVFSREYTFRGITRDASKAAAVALREKGVEIVEADMNKPETLEKAMTGAHTVFALTNWLESKNPAVEVVQGKALADAAVKAGVKLYIWSSLPRTGLAHFDSKAEVEEYIRALPLTASFFMPGWFMQNFVKVMKPKKRAGGNGEYVLAQPFPGATLDTELPLIDIEDAGKFVAPFLEEPEKFAGKQFFACTRNFSIGEIRDTWTDVTGTPVVYDDAVSDNNMNEAVKASLKNRNRSLGYYGAKGDEGIEWTLQQVKEKLTTWEEFVKRGEPWFEN</sequence>
<comment type="similarity">
    <text evidence="1">Belongs to the NmrA-type oxidoreductase family.</text>
</comment>
<dbReference type="OrthoDB" id="3358371at2759"/>
<accession>A0A0D2BF93</accession>
<evidence type="ECO:0000256" key="2">
    <source>
        <dbReference type="ARBA" id="ARBA00022857"/>
    </source>
</evidence>
<dbReference type="Gene3D" id="3.40.50.720">
    <property type="entry name" value="NAD(P)-binding Rossmann-like Domain"/>
    <property type="match status" value="1"/>
</dbReference>
<reference evidence="4 5" key="1">
    <citation type="submission" date="2015-01" db="EMBL/GenBank/DDBJ databases">
        <title>The Genome Sequence of Exophiala spinifera CBS89968.</title>
        <authorList>
            <consortium name="The Broad Institute Genomics Platform"/>
            <person name="Cuomo C."/>
            <person name="de Hoog S."/>
            <person name="Gorbushina A."/>
            <person name="Stielow B."/>
            <person name="Teixiera M."/>
            <person name="Abouelleil A."/>
            <person name="Chapman S.B."/>
            <person name="Priest M."/>
            <person name="Young S.K."/>
            <person name="Wortman J."/>
            <person name="Nusbaum C."/>
            <person name="Birren B."/>
        </authorList>
    </citation>
    <scope>NUCLEOTIDE SEQUENCE [LARGE SCALE GENOMIC DNA]</scope>
    <source>
        <strain evidence="4 5">CBS 89968</strain>
    </source>
</reference>
<evidence type="ECO:0000313" key="5">
    <source>
        <dbReference type="Proteomes" id="UP000053328"/>
    </source>
</evidence>
<dbReference type="Proteomes" id="UP000053328">
    <property type="component" value="Unassembled WGS sequence"/>
</dbReference>
<feature type="domain" description="NmrA-like" evidence="3">
    <location>
        <begin position="6"/>
        <end position="291"/>
    </location>
</feature>
<dbReference type="GO" id="GO:0005634">
    <property type="term" value="C:nucleus"/>
    <property type="evidence" value="ECO:0007669"/>
    <property type="project" value="TreeGrafter"/>
</dbReference>
<dbReference type="Pfam" id="PF05368">
    <property type="entry name" value="NmrA"/>
    <property type="match status" value="1"/>
</dbReference>
<dbReference type="VEuPathDB" id="FungiDB:PV08_04853"/>
<dbReference type="Gene3D" id="3.90.25.10">
    <property type="entry name" value="UDP-galactose 4-epimerase, domain 1"/>
    <property type="match status" value="1"/>
</dbReference>
<dbReference type="CDD" id="cd05251">
    <property type="entry name" value="NmrA_like_SDR_a"/>
    <property type="match status" value="1"/>
</dbReference>
<keyword evidence="2" id="KW-0521">NADP</keyword>
<dbReference type="SUPFAM" id="SSF51735">
    <property type="entry name" value="NAD(P)-binding Rossmann-fold domains"/>
    <property type="match status" value="1"/>
</dbReference>
<evidence type="ECO:0000313" key="4">
    <source>
        <dbReference type="EMBL" id="KIW17658.1"/>
    </source>
</evidence>
<dbReference type="AlphaFoldDB" id="A0A0D2BF93"/>
<gene>
    <name evidence="4" type="ORF">PV08_04853</name>
</gene>
<dbReference type="GeneID" id="27331936"/>
<dbReference type="InterPro" id="IPR051164">
    <property type="entry name" value="NmrA-like_oxidored"/>
</dbReference>